<keyword evidence="1" id="KW-0472">Membrane</keyword>
<accession>A0A1Y4QAR6</accession>
<dbReference type="EMBL" id="NFLB01000012">
    <property type="protein sequence ID" value="OUQ04341.1"/>
    <property type="molecule type" value="Genomic_DNA"/>
</dbReference>
<keyword evidence="1" id="KW-1133">Transmembrane helix</keyword>
<organism evidence="2 3">
    <name type="scientific">Thomasclavelia spiroformis</name>
    <dbReference type="NCBI Taxonomy" id="29348"/>
    <lineage>
        <taxon>Bacteria</taxon>
        <taxon>Bacillati</taxon>
        <taxon>Bacillota</taxon>
        <taxon>Erysipelotrichia</taxon>
        <taxon>Erysipelotrichales</taxon>
        <taxon>Coprobacillaceae</taxon>
        <taxon>Thomasclavelia</taxon>
    </lineage>
</organism>
<evidence type="ECO:0000313" key="2">
    <source>
        <dbReference type="EMBL" id="OUQ04341.1"/>
    </source>
</evidence>
<keyword evidence="1" id="KW-0812">Transmembrane</keyword>
<gene>
    <name evidence="2" type="ORF">B5E91_10530</name>
</gene>
<dbReference type="AlphaFoldDB" id="A0A1Y4QAR6"/>
<evidence type="ECO:0000313" key="3">
    <source>
        <dbReference type="Proteomes" id="UP000196258"/>
    </source>
</evidence>
<dbReference type="Proteomes" id="UP000196258">
    <property type="component" value="Unassembled WGS sequence"/>
</dbReference>
<sequence length="130" mass="15386">MKERLFQFMQGRYGVDQLNNVLIIISIICFIINMFVGNIVIGILAYLLWFIVIFRMLSKNIYIRNQENEKFLNYIKPITTYIKLKNMNKQDSMHKHFSCPCCKQIVRVPKGRGKIVITCPSCQNKFEKRS</sequence>
<evidence type="ECO:0000256" key="1">
    <source>
        <dbReference type="SAM" id="Phobius"/>
    </source>
</evidence>
<dbReference type="RefSeq" id="WP_087257442.1">
    <property type="nucleotide sequence ID" value="NZ_CAJFOD010000001.1"/>
</dbReference>
<evidence type="ECO:0008006" key="4">
    <source>
        <dbReference type="Google" id="ProtNLM"/>
    </source>
</evidence>
<comment type="caution">
    <text evidence="2">The sequence shown here is derived from an EMBL/GenBank/DDBJ whole genome shotgun (WGS) entry which is preliminary data.</text>
</comment>
<feature type="transmembrane region" description="Helical" evidence="1">
    <location>
        <begin position="21"/>
        <end position="54"/>
    </location>
</feature>
<proteinExistence type="predicted"/>
<reference evidence="3" key="1">
    <citation type="submission" date="2017-04" db="EMBL/GenBank/DDBJ databases">
        <title>Function of individual gut microbiota members based on whole genome sequencing of pure cultures obtained from chicken caecum.</title>
        <authorList>
            <person name="Medvecky M."/>
            <person name="Cejkova D."/>
            <person name="Polansky O."/>
            <person name="Karasova D."/>
            <person name="Kubasova T."/>
            <person name="Cizek A."/>
            <person name="Rychlik I."/>
        </authorList>
    </citation>
    <scope>NUCLEOTIDE SEQUENCE [LARGE SCALE GENOMIC DNA]</scope>
    <source>
        <strain evidence="3">An149</strain>
    </source>
</reference>
<protein>
    <recommendedName>
        <fullName evidence="4">Zn-finger containing protein</fullName>
    </recommendedName>
</protein>
<name>A0A1Y4QAR6_9FIRM</name>